<gene>
    <name evidence="6" type="ORF">GCM10010913_36320</name>
</gene>
<dbReference type="PANTHER" id="PTHR31609:SF1">
    <property type="entry name" value="CARBOHYDRATE DEACETYLASE"/>
    <property type="match status" value="1"/>
</dbReference>
<keyword evidence="5" id="KW-0119">Carbohydrate metabolism</keyword>
<comment type="cofactor">
    <cofactor evidence="1">
        <name>Mg(2+)</name>
        <dbReference type="ChEBI" id="CHEBI:18420"/>
    </cofactor>
</comment>
<keyword evidence="3" id="KW-0378">Hydrolase</keyword>
<name>A0ABQ1W319_9BACL</name>
<dbReference type="RefSeq" id="WP_120464385.1">
    <property type="nucleotide sequence ID" value="NZ_BMIW01000031.1"/>
</dbReference>
<dbReference type="PANTHER" id="PTHR31609">
    <property type="entry name" value="YDJC DEACETYLASE FAMILY MEMBER"/>
    <property type="match status" value="1"/>
</dbReference>
<evidence type="ECO:0000256" key="3">
    <source>
        <dbReference type="ARBA" id="ARBA00022801"/>
    </source>
</evidence>
<dbReference type="SUPFAM" id="SSF88713">
    <property type="entry name" value="Glycoside hydrolase/deacetylase"/>
    <property type="match status" value="1"/>
</dbReference>
<dbReference type="InterPro" id="IPR006879">
    <property type="entry name" value="YdjC-like"/>
</dbReference>
<evidence type="ECO:0000313" key="7">
    <source>
        <dbReference type="Proteomes" id="UP000608420"/>
    </source>
</evidence>
<evidence type="ECO:0000256" key="4">
    <source>
        <dbReference type="ARBA" id="ARBA00022842"/>
    </source>
</evidence>
<accession>A0ABQ1W319</accession>
<dbReference type="Proteomes" id="UP000608420">
    <property type="component" value="Unassembled WGS sequence"/>
</dbReference>
<sequence>MHRGTQVITRADDCGSNHSANLGILRALEGGVLRNVSVMATCLAVQEAAGMFAEREDICFGLHFVLNAEWDQVKWGPVADPATVPSLIGADGFFRQHPREFMEHPPQLAEVMLELEAQFNRLTELGFRISYVDTHMMSDWVIPGLEDELRAWCNARGLVYWGDYLFPDLTLGDGDNSGDLVAEHIEQMEAFDPGFYLLVTHPAVDSEEMRALGNAFESGLQIADNREQDSLFWANPRLADEYKRVGVQPIRYDEAGRLSRR</sequence>
<comment type="caution">
    <text evidence="6">The sequence shown here is derived from an EMBL/GenBank/DDBJ whole genome shotgun (WGS) entry which is preliminary data.</text>
</comment>
<evidence type="ECO:0000256" key="2">
    <source>
        <dbReference type="ARBA" id="ARBA00022723"/>
    </source>
</evidence>
<dbReference type="InterPro" id="IPR011330">
    <property type="entry name" value="Glyco_hydro/deAcase_b/a-brl"/>
</dbReference>
<dbReference type="EMBL" id="BMIW01000031">
    <property type="protein sequence ID" value="GGG11256.1"/>
    <property type="molecule type" value="Genomic_DNA"/>
</dbReference>
<keyword evidence="7" id="KW-1185">Reference proteome</keyword>
<keyword evidence="4" id="KW-0460">Magnesium</keyword>
<evidence type="ECO:0000256" key="5">
    <source>
        <dbReference type="ARBA" id="ARBA00023277"/>
    </source>
</evidence>
<proteinExistence type="predicted"/>
<reference evidence="7" key="1">
    <citation type="journal article" date="2019" name="Int. J. Syst. Evol. Microbiol.">
        <title>The Global Catalogue of Microorganisms (GCM) 10K type strain sequencing project: providing services to taxonomists for standard genome sequencing and annotation.</title>
        <authorList>
            <consortium name="The Broad Institute Genomics Platform"/>
            <consortium name="The Broad Institute Genome Sequencing Center for Infectious Disease"/>
            <person name="Wu L."/>
            <person name="Ma J."/>
        </authorList>
    </citation>
    <scope>NUCLEOTIDE SEQUENCE [LARGE SCALE GENOMIC DNA]</scope>
    <source>
        <strain evidence="7">CGMCC 1.15420</strain>
    </source>
</reference>
<keyword evidence="2" id="KW-0479">Metal-binding</keyword>
<protein>
    <recommendedName>
        <fullName evidence="8">ChbG/HpnK family deacetylase</fullName>
    </recommendedName>
</protein>
<evidence type="ECO:0000256" key="1">
    <source>
        <dbReference type="ARBA" id="ARBA00001946"/>
    </source>
</evidence>
<dbReference type="Gene3D" id="3.20.20.370">
    <property type="entry name" value="Glycoside hydrolase/deacetylase"/>
    <property type="match status" value="1"/>
</dbReference>
<dbReference type="Pfam" id="PF04794">
    <property type="entry name" value="YdjC"/>
    <property type="match status" value="1"/>
</dbReference>
<organism evidence="6 7">
    <name type="scientific">Paenibacillus aceti</name>
    <dbReference type="NCBI Taxonomy" id="1820010"/>
    <lineage>
        <taxon>Bacteria</taxon>
        <taxon>Bacillati</taxon>
        <taxon>Bacillota</taxon>
        <taxon>Bacilli</taxon>
        <taxon>Bacillales</taxon>
        <taxon>Paenibacillaceae</taxon>
        <taxon>Paenibacillus</taxon>
    </lineage>
</organism>
<evidence type="ECO:0000313" key="6">
    <source>
        <dbReference type="EMBL" id="GGG11256.1"/>
    </source>
</evidence>
<evidence type="ECO:0008006" key="8">
    <source>
        <dbReference type="Google" id="ProtNLM"/>
    </source>
</evidence>